<evidence type="ECO:0000256" key="1">
    <source>
        <dbReference type="SAM" id="MobiDB-lite"/>
    </source>
</evidence>
<accession>A0ABS7D8Z1</accession>
<dbReference type="Proteomes" id="UP000812277">
    <property type="component" value="Unassembled WGS sequence"/>
</dbReference>
<evidence type="ECO:0000313" key="4">
    <source>
        <dbReference type="Proteomes" id="UP000812277"/>
    </source>
</evidence>
<keyword evidence="2" id="KW-0472">Membrane</keyword>
<evidence type="ECO:0000313" key="3">
    <source>
        <dbReference type="EMBL" id="MBW7476414.1"/>
    </source>
</evidence>
<feature type="region of interest" description="Disordered" evidence="1">
    <location>
        <begin position="1"/>
        <end position="31"/>
    </location>
</feature>
<comment type="caution">
    <text evidence="3">The sequence shown here is derived from an EMBL/GenBank/DDBJ whole genome shotgun (WGS) entry which is preliminary data.</text>
</comment>
<feature type="compositionally biased region" description="Basic and acidic residues" evidence="1">
    <location>
        <begin position="8"/>
        <end position="31"/>
    </location>
</feature>
<name>A0ABS7D8Z1_9BACL</name>
<feature type="transmembrane region" description="Helical" evidence="2">
    <location>
        <begin position="108"/>
        <end position="128"/>
    </location>
</feature>
<sequence>MSRRGKPIRKDGQRLRKQTDRAAHHEPGLEPEHELDAAFQAIAGDHLDKWDASITPDIPTLDSLETMISSHKEAVRQRLWRDLLLFWAVGCLILTVLMFVLYSSLQAFLFLQIGTFAAAVLFLLRASFRKEGRRKWTH</sequence>
<dbReference type="RefSeq" id="WP_219873658.1">
    <property type="nucleotide sequence ID" value="NZ_JAHZIJ010000013.1"/>
</dbReference>
<keyword evidence="2" id="KW-0812">Transmembrane</keyword>
<gene>
    <name evidence="3" type="ORF">K0T92_16905</name>
</gene>
<protein>
    <submittedName>
        <fullName evidence="3">YxlC family protein</fullName>
    </submittedName>
</protein>
<proteinExistence type="predicted"/>
<dbReference type="Pfam" id="PF17280">
    <property type="entry name" value="DUF5345"/>
    <property type="match status" value="1"/>
</dbReference>
<organism evidence="3 4">
    <name type="scientific">Paenibacillus oenotherae</name>
    <dbReference type="NCBI Taxonomy" id="1435645"/>
    <lineage>
        <taxon>Bacteria</taxon>
        <taxon>Bacillati</taxon>
        <taxon>Bacillota</taxon>
        <taxon>Bacilli</taxon>
        <taxon>Bacillales</taxon>
        <taxon>Paenibacillaceae</taxon>
        <taxon>Paenibacillus</taxon>
    </lineage>
</organism>
<evidence type="ECO:0000256" key="2">
    <source>
        <dbReference type="SAM" id="Phobius"/>
    </source>
</evidence>
<dbReference type="InterPro" id="IPR035238">
    <property type="entry name" value="DUF5345"/>
</dbReference>
<reference evidence="3 4" key="1">
    <citation type="submission" date="2021-07" db="EMBL/GenBank/DDBJ databases">
        <title>Paenibacillus radiodurans sp. nov., isolated from the southeastern edge of Tengger Desert.</title>
        <authorList>
            <person name="Zhang G."/>
        </authorList>
    </citation>
    <scope>NUCLEOTIDE SEQUENCE [LARGE SCALE GENOMIC DNA]</scope>
    <source>
        <strain evidence="3 4">DT7-4</strain>
    </source>
</reference>
<keyword evidence="2" id="KW-1133">Transmembrane helix</keyword>
<keyword evidence="4" id="KW-1185">Reference proteome</keyword>
<dbReference type="EMBL" id="JAHZIJ010000013">
    <property type="protein sequence ID" value="MBW7476414.1"/>
    <property type="molecule type" value="Genomic_DNA"/>
</dbReference>
<feature type="transmembrane region" description="Helical" evidence="2">
    <location>
        <begin position="83"/>
        <end position="102"/>
    </location>
</feature>